<proteinExistence type="predicted"/>
<dbReference type="Proteomes" id="UP000050164">
    <property type="component" value="Unassembled WGS sequence"/>
</dbReference>
<feature type="chain" id="PRO_5036377094" description="Secreted protein" evidence="1">
    <location>
        <begin position="21"/>
        <end position="154"/>
    </location>
</feature>
<keyword evidence="1" id="KW-0732">Signal</keyword>
<name>A0A655APE5_MYCTX</name>
<dbReference type="EMBL" id="CNFU01000788">
    <property type="protein sequence ID" value="CKS51149.1"/>
    <property type="molecule type" value="Genomic_DNA"/>
</dbReference>
<dbReference type="EMBL" id="CNFT01001479">
    <property type="protein sequence ID" value="CKT34119.1"/>
    <property type="molecule type" value="Genomic_DNA"/>
</dbReference>
<dbReference type="Proteomes" id="UP000049023">
    <property type="component" value="Unassembled WGS sequence"/>
</dbReference>
<sequence length="154" mass="15800">MGLASPAAAAPASATPPVWAATSAVSRSPTLPLTTVSARVSVWPAMLAASVPARGFVEIVIAGRSVRVGVTALAPKSRSCDEKVGGISAEPYTAAVSSSRLASSGETTRMSNLFLSKPETRPSTICWPAGPASSFTNAIGKCRKLVMGFRMPPR</sequence>
<organism evidence="3 5">
    <name type="scientific">Mycobacterium tuberculosis</name>
    <dbReference type="NCBI Taxonomy" id="1773"/>
    <lineage>
        <taxon>Bacteria</taxon>
        <taxon>Bacillati</taxon>
        <taxon>Actinomycetota</taxon>
        <taxon>Actinomycetes</taxon>
        <taxon>Mycobacteriales</taxon>
        <taxon>Mycobacteriaceae</taxon>
        <taxon>Mycobacterium</taxon>
        <taxon>Mycobacterium tuberculosis complex</taxon>
    </lineage>
</organism>
<gene>
    <name evidence="3" type="ORF">ERS027659_04271</name>
    <name evidence="2" type="ORF">ERS027661_03178</name>
</gene>
<evidence type="ECO:0000313" key="4">
    <source>
        <dbReference type="Proteomes" id="UP000049023"/>
    </source>
</evidence>
<evidence type="ECO:0000313" key="5">
    <source>
        <dbReference type="Proteomes" id="UP000050164"/>
    </source>
</evidence>
<dbReference type="AlphaFoldDB" id="A0A655APE5"/>
<evidence type="ECO:0008006" key="6">
    <source>
        <dbReference type="Google" id="ProtNLM"/>
    </source>
</evidence>
<evidence type="ECO:0000313" key="2">
    <source>
        <dbReference type="EMBL" id="CKS51149.1"/>
    </source>
</evidence>
<feature type="signal peptide" evidence="1">
    <location>
        <begin position="1"/>
        <end position="20"/>
    </location>
</feature>
<evidence type="ECO:0000256" key="1">
    <source>
        <dbReference type="SAM" id="SignalP"/>
    </source>
</evidence>
<evidence type="ECO:0000313" key="3">
    <source>
        <dbReference type="EMBL" id="CKT34119.1"/>
    </source>
</evidence>
<protein>
    <recommendedName>
        <fullName evidence="6">Secreted protein</fullName>
    </recommendedName>
</protein>
<accession>A0A655APE5</accession>
<reference evidence="4 5" key="1">
    <citation type="submission" date="2015-03" db="EMBL/GenBank/DDBJ databases">
        <authorList>
            <consortium name="Pathogen Informatics"/>
        </authorList>
    </citation>
    <scope>NUCLEOTIDE SEQUENCE [LARGE SCALE GENOMIC DNA]</scope>
    <source>
        <strain evidence="3 5">Bir 185</strain>
        <strain evidence="2 4">Bir 187</strain>
    </source>
</reference>